<evidence type="ECO:0000259" key="1">
    <source>
        <dbReference type="Pfam" id="PF12680"/>
    </source>
</evidence>
<protein>
    <recommendedName>
        <fullName evidence="1">SnoaL-like domain-containing protein</fullName>
    </recommendedName>
</protein>
<dbReference type="OrthoDB" id="6657864at2"/>
<name>A0A3S4ZDK4_9NEIS</name>
<reference evidence="2 3" key="1">
    <citation type="submission" date="2018-12" db="EMBL/GenBank/DDBJ databases">
        <authorList>
            <consortium name="Pathogen Informatics"/>
        </authorList>
    </citation>
    <scope>NUCLEOTIDE SEQUENCE [LARGE SCALE GENOMIC DNA]</scope>
    <source>
        <strain evidence="2 3">NCTC12227</strain>
    </source>
</reference>
<gene>
    <name evidence="2" type="ORF">NCTC12227_01908</name>
</gene>
<evidence type="ECO:0000313" key="3">
    <source>
        <dbReference type="Proteomes" id="UP000268229"/>
    </source>
</evidence>
<dbReference type="Gene3D" id="3.10.450.50">
    <property type="match status" value="1"/>
</dbReference>
<evidence type="ECO:0000313" key="2">
    <source>
        <dbReference type="EMBL" id="VEJ22129.1"/>
    </source>
</evidence>
<keyword evidence="3" id="KW-1185">Reference proteome</keyword>
<proteinExistence type="predicted"/>
<dbReference type="InterPro" id="IPR032710">
    <property type="entry name" value="NTF2-like_dom_sf"/>
</dbReference>
<dbReference type="Pfam" id="PF12680">
    <property type="entry name" value="SnoaL_2"/>
    <property type="match status" value="1"/>
</dbReference>
<dbReference type="InterPro" id="IPR037401">
    <property type="entry name" value="SnoaL-like"/>
</dbReference>
<dbReference type="EMBL" id="LR134516">
    <property type="protein sequence ID" value="VEJ22129.1"/>
    <property type="molecule type" value="Genomic_DNA"/>
</dbReference>
<dbReference type="AlphaFoldDB" id="A0A3S4ZDK4"/>
<sequence length="144" mass="16329">MSANTFKQKARRFYEKINLGEFDEEYFGLFAEDIELFYPKYGFAYGKEAIVDFGAKVQGTVKSLAFDLDKFVYTCEGSRVAVEIVEYGITQSGKLFPDGKTSFGKFCNVFEFDGTGKIKRYHCYGDPDFAGEDAPRVLAFSRVD</sequence>
<dbReference type="Proteomes" id="UP000268229">
    <property type="component" value="Chromosome"/>
</dbReference>
<dbReference type="RefSeq" id="WP_126305067.1">
    <property type="nucleotide sequence ID" value="NZ_LR134516.1"/>
</dbReference>
<feature type="domain" description="SnoaL-like" evidence="1">
    <location>
        <begin position="10"/>
        <end position="121"/>
    </location>
</feature>
<dbReference type="SUPFAM" id="SSF54427">
    <property type="entry name" value="NTF2-like"/>
    <property type="match status" value="1"/>
</dbReference>
<dbReference type="KEGG" id="nani:NCTC12227_01908"/>
<accession>A0A3S4ZDK4</accession>
<organism evidence="2 3">
    <name type="scientific">Neisseria animaloris</name>
    <dbReference type="NCBI Taxonomy" id="326522"/>
    <lineage>
        <taxon>Bacteria</taxon>
        <taxon>Pseudomonadati</taxon>
        <taxon>Pseudomonadota</taxon>
        <taxon>Betaproteobacteria</taxon>
        <taxon>Neisseriales</taxon>
        <taxon>Neisseriaceae</taxon>
        <taxon>Neisseria</taxon>
    </lineage>
</organism>